<accession>A0A7X2MX18</accession>
<sequence>MNLFESIKLSFKSIRANKMRSVLTMLGIIIGIASVITILSLGEGVRESMIGQFDKVGTTSVKVGVNLLNEKYRESYDIRKNDYKAIKDNINTIQYISPIQGSRVRAENGTKSRDMYIEGCTEDFIKIIPQKMKYGRFFNNSEVENSRYLCVIDERSAKSLFGRYNVINETINIGRNNNKRKFKIIGVTKVLNGESFMPESETALVMVPISAFSKTLGVSEQYNNLVYKSDSKENVERSISEIRTYLEKKHNCVNKNIYMIDKASNMLEQVDKIVLMFTAFLGVVAAISLVVGGIGVMNIMLVSVTERTREIGIRKAIGASTAAIMEEFLIESLILTVIGGIIGLLIGMIGGYFIGNKIHIMPVITFSKILGVLLFSSLIGLFFGIYPARKAAKMNPIDALRFE</sequence>
<proteinExistence type="inferred from homology"/>
<evidence type="ECO:0000256" key="4">
    <source>
        <dbReference type="ARBA" id="ARBA00022989"/>
    </source>
</evidence>
<comment type="subcellular location">
    <subcellularLocation>
        <location evidence="1">Cell membrane</location>
        <topology evidence="1">Multi-pass membrane protein</topology>
    </subcellularLocation>
</comment>
<evidence type="ECO:0000256" key="3">
    <source>
        <dbReference type="ARBA" id="ARBA00022692"/>
    </source>
</evidence>
<dbReference type="PANTHER" id="PTHR30572:SF4">
    <property type="entry name" value="ABC TRANSPORTER PERMEASE YTRF"/>
    <property type="match status" value="1"/>
</dbReference>
<feature type="transmembrane region" description="Helical" evidence="7">
    <location>
        <begin position="360"/>
        <end position="386"/>
    </location>
</feature>
<protein>
    <submittedName>
        <fullName evidence="10">FtsX-like permease family protein</fullName>
    </submittedName>
</protein>
<dbReference type="Proteomes" id="UP000460287">
    <property type="component" value="Unassembled WGS sequence"/>
</dbReference>
<reference evidence="10 11" key="1">
    <citation type="submission" date="2019-08" db="EMBL/GenBank/DDBJ databases">
        <title>In-depth cultivation of the pig gut microbiome towards novel bacterial diversity and tailored functional studies.</title>
        <authorList>
            <person name="Wylensek D."/>
            <person name="Hitch T.C.A."/>
            <person name="Clavel T."/>
        </authorList>
    </citation>
    <scope>NUCLEOTIDE SEQUENCE [LARGE SCALE GENOMIC DNA]</scope>
    <source>
        <strain evidence="10 11">WCA-383-APC-5B</strain>
    </source>
</reference>
<dbReference type="GO" id="GO:0005886">
    <property type="term" value="C:plasma membrane"/>
    <property type="evidence" value="ECO:0007669"/>
    <property type="project" value="UniProtKB-SubCell"/>
</dbReference>
<evidence type="ECO:0000256" key="1">
    <source>
        <dbReference type="ARBA" id="ARBA00004651"/>
    </source>
</evidence>
<evidence type="ECO:0000259" key="9">
    <source>
        <dbReference type="Pfam" id="PF12704"/>
    </source>
</evidence>
<dbReference type="Pfam" id="PF02687">
    <property type="entry name" value="FtsX"/>
    <property type="match status" value="1"/>
</dbReference>
<dbReference type="InterPro" id="IPR025857">
    <property type="entry name" value="MacB_PCD"/>
</dbReference>
<name>A0A7X2MX18_9CLOT</name>
<comment type="caution">
    <text evidence="10">The sequence shown here is derived from an EMBL/GenBank/DDBJ whole genome shotgun (WGS) entry which is preliminary data.</text>
</comment>
<evidence type="ECO:0000256" key="6">
    <source>
        <dbReference type="ARBA" id="ARBA00038076"/>
    </source>
</evidence>
<evidence type="ECO:0000313" key="10">
    <source>
        <dbReference type="EMBL" id="MSR90652.1"/>
    </source>
</evidence>
<gene>
    <name evidence="10" type="ORF">FYJ33_04280</name>
</gene>
<organism evidence="10 11">
    <name type="scientific">Inconstantimicrobium porci</name>
    <dbReference type="NCBI Taxonomy" id="2652291"/>
    <lineage>
        <taxon>Bacteria</taxon>
        <taxon>Bacillati</taxon>
        <taxon>Bacillota</taxon>
        <taxon>Clostridia</taxon>
        <taxon>Eubacteriales</taxon>
        <taxon>Clostridiaceae</taxon>
        <taxon>Inconstantimicrobium</taxon>
    </lineage>
</organism>
<evidence type="ECO:0000313" key="11">
    <source>
        <dbReference type="Proteomes" id="UP000460287"/>
    </source>
</evidence>
<dbReference type="GO" id="GO:0022857">
    <property type="term" value="F:transmembrane transporter activity"/>
    <property type="evidence" value="ECO:0007669"/>
    <property type="project" value="TreeGrafter"/>
</dbReference>
<feature type="domain" description="ABC3 transporter permease C-terminal" evidence="8">
    <location>
        <begin position="283"/>
        <end position="396"/>
    </location>
</feature>
<dbReference type="InterPro" id="IPR050250">
    <property type="entry name" value="Macrolide_Exporter_MacB"/>
</dbReference>
<dbReference type="EMBL" id="VULX01000003">
    <property type="protein sequence ID" value="MSR90652.1"/>
    <property type="molecule type" value="Genomic_DNA"/>
</dbReference>
<feature type="transmembrane region" description="Helical" evidence="7">
    <location>
        <begin position="333"/>
        <end position="354"/>
    </location>
</feature>
<evidence type="ECO:0000256" key="2">
    <source>
        <dbReference type="ARBA" id="ARBA00022475"/>
    </source>
</evidence>
<keyword evidence="11" id="KW-1185">Reference proteome</keyword>
<comment type="similarity">
    <text evidence="6">Belongs to the ABC-4 integral membrane protein family.</text>
</comment>
<feature type="domain" description="MacB-like periplasmic core" evidence="9">
    <location>
        <begin position="21"/>
        <end position="244"/>
    </location>
</feature>
<dbReference type="PANTHER" id="PTHR30572">
    <property type="entry name" value="MEMBRANE COMPONENT OF TRANSPORTER-RELATED"/>
    <property type="match status" value="1"/>
</dbReference>
<evidence type="ECO:0000256" key="5">
    <source>
        <dbReference type="ARBA" id="ARBA00023136"/>
    </source>
</evidence>
<feature type="transmembrane region" description="Helical" evidence="7">
    <location>
        <begin position="273"/>
        <end position="301"/>
    </location>
</feature>
<dbReference type="RefSeq" id="WP_154530532.1">
    <property type="nucleotide sequence ID" value="NZ_JAQXTV010000001.1"/>
</dbReference>
<dbReference type="InterPro" id="IPR003838">
    <property type="entry name" value="ABC3_permease_C"/>
</dbReference>
<keyword evidence="3 7" id="KW-0812">Transmembrane</keyword>
<evidence type="ECO:0000259" key="8">
    <source>
        <dbReference type="Pfam" id="PF02687"/>
    </source>
</evidence>
<keyword evidence="2" id="KW-1003">Cell membrane</keyword>
<feature type="transmembrane region" description="Helical" evidence="7">
    <location>
        <begin position="21"/>
        <end position="42"/>
    </location>
</feature>
<evidence type="ECO:0000256" key="7">
    <source>
        <dbReference type="SAM" id="Phobius"/>
    </source>
</evidence>
<keyword evidence="4 7" id="KW-1133">Transmembrane helix</keyword>
<dbReference type="Pfam" id="PF12704">
    <property type="entry name" value="MacB_PCD"/>
    <property type="match status" value="1"/>
</dbReference>
<dbReference type="AlphaFoldDB" id="A0A7X2MX18"/>
<keyword evidence="5 7" id="KW-0472">Membrane</keyword>